<evidence type="ECO:0000313" key="2">
    <source>
        <dbReference type="EMBL" id="CEL54003.1"/>
    </source>
</evidence>
<protein>
    <submittedName>
        <fullName evidence="2">PML-RARA-regulated adapter molecule 1</fullName>
    </submittedName>
</protein>
<keyword evidence="3" id="KW-1185">Reference proteome</keyword>
<dbReference type="STRING" id="1108050.A0A0B7FCU9"/>
<evidence type="ECO:0000256" key="1">
    <source>
        <dbReference type="SAM" id="MobiDB-lite"/>
    </source>
</evidence>
<evidence type="ECO:0000313" key="3">
    <source>
        <dbReference type="Proteomes" id="UP000059188"/>
    </source>
</evidence>
<feature type="compositionally biased region" description="Polar residues" evidence="1">
    <location>
        <begin position="315"/>
        <end position="329"/>
    </location>
</feature>
<feature type="compositionally biased region" description="Low complexity" evidence="1">
    <location>
        <begin position="21"/>
        <end position="39"/>
    </location>
</feature>
<feature type="compositionally biased region" description="Polar residues" evidence="1">
    <location>
        <begin position="372"/>
        <end position="384"/>
    </location>
</feature>
<dbReference type="OrthoDB" id="3260343at2759"/>
<dbReference type="Proteomes" id="UP000059188">
    <property type="component" value="Unassembled WGS sequence"/>
</dbReference>
<feature type="compositionally biased region" description="Basic and acidic residues" evidence="1">
    <location>
        <begin position="269"/>
        <end position="282"/>
    </location>
</feature>
<gene>
    <name evidence="2" type="ORF">RSOLAG1IB_11535</name>
</gene>
<name>A0A0B7FCU9_THACB</name>
<feature type="region of interest" description="Disordered" evidence="1">
    <location>
        <begin position="1"/>
        <end position="39"/>
    </location>
</feature>
<feature type="region of interest" description="Disordered" evidence="1">
    <location>
        <begin position="307"/>
        <end position="501"/>
    </location>
</feature>
<accession>A0A0B7FCU9</accession>
<feature type="compositionally biased region" description="Polar residues" evidence="1">
    <location>
        <begin position="1"/>
        <end position="12"/>
    </location>
</feature>
<reference evidence="2 3" key="1">
    <citation type="submission" date="2014-11" db="EMBL/GenBank/DDBJ databases">
        <authorList>
            <person name="Wibberg Daniel"/>
        </authorList>
    </citation>
    <scope>NUCLEOTIDE SEQUENCE [LARGE SCALE GENOMIC DNA]</scope>
    <source>
        <strain evidence="2">Rhizoctonia solani AG1-IB 7/3/14</strain>
    </source>
</reference>
<organism evidence="2 3">
    <name type="scientific">Thanatephorus cucumeris (strain AG1-IB / isolate 7/3/14)</name>
    <name type="common">Lettuce bottom rot fungus</name>
    <name type="synonym">Rhizoctonia solani</name>
    <dbReference type="NCBI Taxonomy" id="1108050"/>
    <lineage>
        <taxon>Eukaryota</taxon>
        <taxon>Fungi</taxon>
        <taxon>Dikarya</taxon>
        <taxon>Basidiomycota</taxon>
        <taxon>Agaricomycotina</taxon>
        <taxon>Agaricomycetes</taxon>
        <taxon>Cantharellales</taxon>
        <taxon>Ceratobasidiaceae</taxon>
        <taxon>Rhizoctonia</taxon>
        <taxon>Rhizoctonia solani AG-1</taxon>
    </lineage>
</organism>
<feature type="region of interest" description="Disordered" evidence="1">
    <location>
        <begin position="269"/>
        <end position="288"/>
    </location>
</feature>
<sequence length="501" mass="53452">MSDCSMPSSSPLASEDGCTRSPSIKSTKTSPSNASKYTSSTSFSVSSFVSKARKLVTYGKASTVQDAPMGSALRPAYPSLFDEIADIEAATNAITEILFSLIRYVKSFKCPSALDFSADPENYMLLVNNEMNQTFINQVIQMTKLRAEMEIVPTYEDLELKDKKHVVGTAIVRALQNTRDRQLELYIEFKAELIHHEDPATALQNLHTSILACTKRFQYPAELDFPAHGRNSLLQTDKNRRFIDQLREMEKCREELSNVQTHSDVELEAKYRDSLKEPRETGSKSPRVSSVLDATSILEVSINPDSASIPEVSINPDSASIPEVSSNPDATDIPEVSSAPDATGIPEVSSNLDATDIPEVSSTPDATGIPEVSSNPDATDTPEVSSAPDATGIPEVSSNPDSASIPEVSSNPDATDIPEVSSTPDATGIPEVSINPDSASIPEVLSDPDATDIPEVSSAPDSAGIPEVSSNPDATDIPEVSSAPDATGIPGVSLDISTGES</sequence>
<feature type="compositionally biased region" description="Polar residues" evidence="1">
    <location>
        <begin position="396"/>
        <end position="413"/>
    </location>
</feature>
<proteinExistence type="predicted"/>
<dbReference type="EMBL" id="LN679242">
    <property type="protein sequence ID" value="CEL54003.1"/>
    <property type="molecule type" value="Genomic_DNA"/>
</dbReference>
<dbReference type="AlphaFoldDB" id="A0A0B7FCU9"/>